<dbReference type="InterPro" id="IPR020610">
    <property type="entry name" value="Thiolase_AS"/>
</dbReference>
<reference evidence="1 2" key="1">
    <citation type="submission" date="2024-06" db="EMBL/GenBank/DDBJ databases">
        <title>The Natural Products Discovery Center: Release of the First 8490 Sequenced Strains for Exploring Actinobacteria Biosynthetic Diversity.</title>
        <authorList>
            <person name="Kalkreuter E."/>
            <person name="Kautsar S.A."/>
            <person name="Yang D."/>
            <person name="Bader C.D."/>
            <person name="Teijaro C.N."/>
            <person name="Fluegel L."/>
            <person name="Davis C.M."/>
            <person name="Simpson J.R."/>
            <person name="Lauterbach L."/>
            <person name="Steele A.D."/>
            <person name="Gui C."/>
            <person name="Meng S."/>
            <person name="Li G."/>
            <person name="Viehrig K."/>
            <person name="Ye F."/>
            <person name="Su P."/>
            <person name="Kiefer A.F."/>
            <person name="Nichols A."/>
            <person name="Cepeda A.J."/>
            <person name="Yan W."/>
            <person name="Fan B."/>
            <person name="Jiang Y."/>
            <person name="Adhikari A."/>
            <person name="Zheng C.-J."/>
            <person name="Schuster L."/>
            <person name="Cowan T.M."/>
            <person name="Smanski M.J."/>
            <person name="Chevrette M.G."/>
            <person name="De Carvalho L.P.S."/>
            <person name="Shen B."/>
        </authorList>
    </citation>
    <scope>NUCLEOTIDE SEQUENCE [LARGE SCALE GENOMIC DNA]</scope>
    <source>
        <strain evidence="1 2">NPDC001166</strain>
    </source>
</reference>
<comment type="caution">
    <text evidence="1">The sequence shown here is derived from an EMBL/GenBank/DDBJ whole genome shotgun (WGS) entry which is preliminary data.</text>
</comment>
<protein>
    <submittedName>
        <fullName evidence="1">Uncharacterized protein</fullName>
    </submittedName>
</protein>
<dbReference type="RefSeq" id="WP_352065919.1">
    <property type="nucleotide sequence ID" value="NZ_JBEPAZ010000077.1"/>
</dbReference>
<dbReference type="EMBL" id="JBEPAZ010000077">
    <property type="protein sequence ID" value="MER6433984.1"/>
    <property type="molecule type" value="Genomic_DNA"/>
</dbReference>
<name>A0ABV1UJU1_9ACTN</name>
<accession>A0ABV1UJU1</accession>
<organism evidence="1 2">
    <name type="scientific">Streptomyces sp. 900105245</name>
    <dbReference type="NCBI Taxonomy" id="3154379"/>
    <lineage>
        <taxon>Bacteria</taxon>
        <taxon>Bacillati</taxon>
        <taxon>Actinomycetota</taxon>
        <taxon>Actinomycetes</taxon>
        <taxon>Kitasatosporales</taxon>
        <taxon>Streptomycetaceae</taxon>
        <taxon>Streptomyces</taxon>
    </lineage>
</organism>
<evidence type="ECO:0000313" key="1">
    <source>
        <dbReference type="EMBL" id="MER6433984.1"/>
    </source>
</evidence>
<gene>
    <name evidence="1" type="ORF">ABT272_40745</name>
</gene>
<sequence length="62" mass="6236">MNPVHLVDAVRKNRDVAGTAVLRAGPPTSVPGGTGVATLCLGVGQGLALARVLPPLALVLER</sequence>
<proteinExistence type="predicted"/>
<dbReference type="Proteomes" id="UP001470023">
    <property type="component" value="Unassembled WGS sequence"/>
</dbReference>
<evidence type="ECO:0000313" key="2">
    <source>
        <dbReference type="Proteomes" id="UP001470023"/>
    </source>
</evidence>
<keyword evidence="2" id="KW-1185">Reference proteome</keyword>
<dbReference type="PROSITE" id="PS00099">
    <property type="entry name" value="THIOLASE_3"/>
    <property type="match status" value="1"/>
</dbReference>